<reference evidence="2 3" key="1">
    <citation type="journal article" date="2020" name="G3 (Bethesda)">
        <title>Improved Reference Genome for Cyclotella cryptica CCMP332, a Model for Cell Wall Morphogenesis, Salinity Adaptation, and Lipid Production in Diatoms (Bacillariophyta).</title>
        <authorList>
            <person name="Roberts W.R."/>
            <person name="Downey K.M."/>
            <person name="Ruck E.C."/>
            <person name="Traller J.C."/>
            <person name="Alverson A.J."/>
        </authorList>
    </citation>
    <scope>NUCLEOTIDE SEQUENCE [LARGE SCALE GENOMIC DNA]</scope>
    <source>
        <strain evidence="2 3">CCMP332</strain>
    </source>
</reference>
<keyword evidence="3" id="KW-1185">Reference proteome</keyword>
<sequence>MSAPTTPSTQSPPAPAAPIVSMSTFITNIIDCVARPSTSDSPVRLLKAKSLDNNGGGSPTCVSASIDASENNSLVARSSTSMDGVATAVFPVSTAEAVDNEDDYLVADDNTLSSLDNNIRQQFEAAFATFLYKNPAFTSMSHANLTRLRSKLAKESARNARAESELRQQLAMLKENKRRTELDLQRELLVVTRAKAAREAELRNQIWKVRLESMAVDEEARRIKNDPSYVRGSSGKLQQQGQLGISHGVTNYGDCDFSSNALLSMNLYPEITDSDSFQAELNRSRIEYERLSGEIERLKEMMQGSLDE</sequence>
<dbReference type="Proteomes" id="UP001516023">
    <property type="component" value="Unassembled WGS sequence"/>
</dbReference>
<gene>
    <name evidence="2" type="ORF">HJC23_009545</name>
</gene>
<evidence type="ECO:0000256" key="1">
    <source>
        <dbReference type="SAM" id="Coils"/>
    </source>
</evidence>
<evidence type="ECO:0008006" key="4">
    <source>
        <dbReference type="Google" id="ProtNLM"/>
    </source>
</evidence>
<dbReference type="AlphaFoldDB" id="A0ABD3Q4W5"/>
<evidence type="ECO:0000313" key="3">
    <source>
        <dbReference type="Proteomes" id="UP001516023"/>
    </source>
</evidence>
<organism evidence="2 3">
    <name type="scientific">Cyclotella cryptica</name>
    <dbReference type="NCBI Taxonomy" id="29204"/>
    <lineage>
        <taxon>Eukaryota</taxon>
        <taxon>Sar</taxon>
        <taxon>Stramenopiles</taxon>
        <taxon>Ochrophyta</taxon>
        <taxon>Bacillariophyta</taxon>
        <taxon>Coscinodiscophyceae</taxon>
        <taxon>Thalassiosirophycidae</taxon>
        <taxon>Stephanodiscales</taxon>
        <taxon>Stephanodiscaceae</taxon>
        <taxon>Cyclotella</taxon>
    </lineage>
</organism>
<comment type="caution">
    <text evidence="2">The sequence shown here is derived from an EMBL/GenBank/DDBJ whole genome shotgun (WGS) entry which is preliminary data.</text>
</comment>
<accession>A0ABD3Q4W5</accession>
<feature type="coiled-coil region" evidence="1">
    <location>
        <begin position="145"/>
        <end position="183"/>
    </location>
</feature>
<name>A0ABD3Q4W5_9STRA</name>
<protein>
    <recommendedName>
        <fullName evidence="4">GLTSCR protein conserved domain-containing protein</fullName>
    </recommendedName>
</protein>
<keyword evidence="1" id="KW-0175">Coiled coil</keyword>
<dbReference type="EMBL" id="JABMIG020000072">
    <property type="protein sequence ID" value="KAL3795372.1"/>
    <property type="molecule type" value="Genomic_DNA"/>
</dbReference>
<proteinExistence type="predicted"/>
<feature type="coiled-coil region" evidence="1">
    <location>
        <begin position="281"/>
        <end position="308"/>
    </location>
</feature>
<evidence type="ECO:0000313" key="2">
    <source>
        <dbReference type="EMBL" id="KAL3795372.1"/>
    </source>
</evidence>